<accession>A0ABU4C0J5</accession>
<organism evidence="2 3">
    <name type="scientific">Rhodococcus globerulus</name>
    <dbReference type="NCBI Taxonomy" id="33008"/>
    <lineage>
        <taxon>Bacteria</taxon>
        <taxon>Bacillati</taxon>
        <taxon>Actinomycetota</taxon>
        <taxon>Actinomycetes</taxon>
        <taxon>Mycobacteriales</taxon>
        <taxon>Nocardiaceae</taxon>
        <taxon>Rhodococcus</taxon>
    </lineage>
</organism>
<sequence>MTDARRWMEHGTQLFLSGVDGLDDAGVAAPSGLPGWSRRHLLAHVAANAEALGNLVHWAETGEETPMYASSDARARGIEEGSQLPAATLLAWPRSSAEKLDVAMASLSDEQWTQLIVTAQGRTVPATEIPWMRAREVCVHAVDLGTGVTFADLPADFLVALGNDIVGKRGAVPGVALRLEATDASAIWDLPGVDAPVGVAGPLADLVAYLSGRPHDLSTTDGSPVPVLPAWL</sequence>
<dbReference type="InterPro" id="IPR036527">
    <property type="entry name" value="SCP2_sterol-bd_dom_sf"/>
</dbReference>
<dbReference type="SUPFAM" id="SSF109854">
    <property type="entry name" value="DinB/YfiT-like putative metalloenzymes"/>
    <property type="match status" value="1"/>
</dbReference>
<comment type="caution">
    <text evidence="2">The sequence shown here is derived from an EMBL/GenBank/DDBJ whole genome shotgun (WGS) entry which is preliminary data.</text>
</comment>
<dbReference type="InterPro" id="IPR024344">
    <property type="entry name" value="MDMPI_metal-binding"/>
</dbReference>
<dbReference type="Pfam" id="PF11716">
    <property type="entry name" value="MDMPI_N"/>
    <property type="match status" value="1"/>
</dbReference>
<evidence type="ECO:0000259" key="1">
    <source>
        <dbReference type="Pfam" id="PF11716"/>
    </source>
</evidence>
<proteinExistence type="predicted"/>
<gene>
    <name evidence="2" type="ORF">R3Q16_24340</name>
</gene>
<evidence type="ECO:0000313" key="2">
    <source>
        <dbReference type="EMBL" id="MDV6269753.1"/>
    </source>
</evidence>
<dbReference type="RefSeq" id="WP_317544385.1">
    <property type="nucleotide sequence ID" value="NZ_JAWLKB010000012.1"/>
</dbReference>
<dbReference type="InterPro" id="IPR034660">
    <property type="entry name" value="DinB/YfiT-like"/>
</dbReference>
<dbReference type="NCBIfam" id="TIGR03083">
    <property type="entry name" value="maleylpyruvate isomerase family mycothiol-dependent enzyme"/>
    <property type="match status" value="1"/>
</dbReference>
<feature type="domain" description="Mycothiol-dependent maleylpyruvate isomerase metal-binding" evidence="1">
    <location>
        <begin position="14"/>
        <end position="144"/>
    </location>
</feature>
<reference evidence="2 3" key="1">
    <citation type="submission" date="2023-10" db="EMBL/GenBank/DDBJ databases">
        <title>Development of a sustainable strategy for remediation of hydrocarbon-contaminated territories based on the waste exchange concept.</title>
        <authorList>
            <person name="Krivoruchko A."/>
        </authorList>
    </citation>
    <scope>NUCLEOTIDE SEQUENCE [LARGE SCALE GENOMIC DNA]</scope>
    <source>
        <strain evidence="2 3">IEGM 1203</strain>
    </source>
</reference>
<keyword evidence="3" id="KW-1185">Reference proteome</keyword>
<name>A0ABU4C0J5_RHOGO</name>
<dbReference type="GO" id="GO:0016853">
    <property type="term" value="F:isomerase activity"/>
    <property type="evidence" value="ECO:0007669"/>
    <property type="project" value="UniProtKB-KW"/>
</dbReference>
<dbReference type="Gene3D" id="1.20.120.450">
    <property type="entry name" value="dinb family like domain"/>
    <property type="match status" value="1"/>
</dbReference>
<dbReference type="InterPro" id="IPR017517">
    <property type="entry name" value="Maleyloyr_isom"/>
</dbReference>
<dbReference type="Gene3D" id="3.30.1050.20">
    <property type="match status" value="1"/>
</dbReference>
<protein>
    <submittedName>
        <fullName evidence="2">Maleylpyruvate isomerase family mycothiol-dependent enzyme</fullName>
    </submittedName>
</protein>
<evidence type="ECO:0000313" key="3">
    <source>
        <dbReference type="Proteomes" id="UP001185927"/>
    </source>
</evidence>
<keyword evidence="2" id="KW-0413">Isomerase</keyword>
<dbReference type="Proteomes" id="UP001185927">
    <property type="component" value="Unassembled WGS sequence"/>
</dbReference>
<dbReference type="EMBL" id="JAWLKB010000012">
    <property type="protein sequence ID" value="MDV6269753.1"/>
    <property type="molecule type" value="Genomic_DNA"/>
</dbReference>
<dbReference type="SUPFAM" id="SSF55718">
    <property type="entry name" value="SCP-like"/>
    <property type="match status" value="1"/>
</dbReference>